<dbReference type="EMBL" id="MU003767">
    <property type="protein sequence ID" value="KAF2725543.1"/>
    <property type="molecule type" value="Genomic_DNA"/>
</dbReference>
<organism evidence="1 2">
    <name type="scientific">Polychaeton citri CBS 116435</name>
    <dbReference type="NCBI Taxonomy" id="1314669"/>
    <lineage>
        <taxon>Eukaryota</taxon>
        <taxon>Fungi</taxon>
        <taxon>Dikarya</taxon>
        <taxon>Ascomycota</taxon>
        <taxon>Pezizomycotina</taxon>
        <taxon>Dothideomycetes</taxon>
        <taxon>Dothideomycetidae</taxon>
        <taxon>Capnodiales</taxon>
        <taxon>Capnodiaceae</taxon>
        <taxon>Polychaeton</taxon>
    </lineage>
</organism>
<accession>A0A9P4QH99</accession>
<evidence type="ECO:0008006" key="3">
    <source>
        <dbReference type="Google" id="ProtNLM"/>
    </source>
</evidence>
<dbReference type="PANTHER" id="PTHR42085:SF1">
    <property type="entry name" value="F-BOX DOMAIN-CONTAINING PROTEIN"/>
    <property type="match status" value="1"/>
</dbReference>
<dbReference type="PANTHER" id="PTHR42085">
    <property type="entry name" value="F-BOX DOMAIN-CONTAINING PROTEIN"/>
    <property type="match status" value="1"/>
</dbReference>
<reference evidence="1" key="1">
    <citation type="journal article" date="2020" name="Stud. Mycol.">
        <title>101 Dothideomycetes genomes: a test case for predicting lifestyles and emergence of pathogens.</title>
        <authorList>
            <person name="Haridas S."/>
            <person name="Albert R."/>
            <person name="Binder M."/>
            <person name="Bloem J."/>
            <person name="Labutti K."/>
            <person name="Salamov A."/>
            <person name="Andreopoulos B."/>
            <person name="Baker S."/>
            <person name="Barry K."/>
            <person name="Bills G."/>
            <person name="Bluhm B."/>
            <person name="Cannon C."/>
            <person name="Castanera R."/>
            <person name="Culley D."/>
            <person name="Daum C."/>
            <person name="Ezra D."/>
            <person name="Gonzalez J."/>
            <person name="Henrissat B."/>
            <person name="Kuo A."/>
            <person name="Liang C."/>
            <person name="Lipzen A."/>
            <person name="Lutzoni F."/>
            <person name="Magnuson J."/>
            <person name="Mondo S."/>
            <person name="Nolan M."/>
            <person name="Ohm R."/>
            <person name="Pangilinan J."/>
            <person name="Park H.-J."/>
            <person name="Ramirez L."/>
            <person name="Alfaro M."/>
            <person name="Sun H."/>
            <person name="Tritt A."/>
            <person name="Yoshinaga Y."/>
            <person name="Zwiers L.-H."/>
            <person name="Turgeon B."/>
            <person name="Goodwin S."/>
            <person name="Spatafora J."/>
            <person name="Crous P."/>
            <person name="Grigoriev I."/>
        </authorList>
    </citation>
    <scope>NUCLEOTIDE SEQUENCE</scope>
    <source>
        <strain evidence="1">CBS 116435</strain>
    </source>
</reference>
<protein>
    <recommendedName>
        <fullName evidence="3">F-box domain-containing protein</fullName>
    </recommendedName>
</protein>
<dbReference type="Proteomes" id="UP000799441">
    <property type="component" value="Unassembled WGS sequence"/>
</dbReference>
<keyword evidence="2" id="KW-1185">Reference proteome</keyword>
<comment type="caution">
    <text evidence="1">The sequence shown here is derived from an EMBL/GenBank/DDBJ whole genome shotgun (WGS) entry which is preliminary data.</text>
</comment>
<dbReference type="OrthoDB" id="5413827at2759"/>
<dbReference type="InterPro" id="IPR038883">
    <property type="entry name" value="AN11006-like"/>
</dbReference>
<sequence length="428" mass="48684">MDSRMGLASVAETTDVTAIEVSNASQSPLLRLPTEVRLHILNYVLTPPDPTLLEPEDTAHIHLFNLKRSPVSQRNLDSTGDKHWKQSRAVLSTCRWIRAEGQDIFYRHNTFVLQGPLVKVTQSKGTWWCTRWVTPLRFTTLQDFEAEQQPFNPLASTPYMPDNHVPHTILKCIQHAIFLTTLNMDPRALCYYRTWPPTAHKDENFFTLEIVDLRPFQAMTHLQTLHTYLWAAFDYVSNTCYPGPTQPMRPSQFHQGDYPITPNALRPLQALCEAVPAQCLVKFDSLRKLRQREPGATIAWCGPHGDDKKYKSEMAHRLLDCFTQNRQVKGVMIARDQGMLTGSEFDHRICGHNYKAARACPVAVPGVNKGCVHARMRLIAFAASRQKKQELQESDDELRAKEAAAIAAARPPPRAPKKLPWVDQLYIA</sequence>
<proteinExistence type="predicted"/>
<evidence type="ECO:0000313" key="1">
    <source>
        <dbReference type="EMBL" id="KAF2725543.1"/>
    </source>
</evidence>
<name>A0A9P4QH99_9PEZI</name>
<gene>
    <name evidence="1" type="ORF">K431DRAFT_309177</name>
</gene>
<evidence type="ECO:0000313" key="2">
    <source>
        <dbReference type="Proteomes" id="UP000799441"/>
    </source>
</evidence>
<dbReference type="AlphaFoldDB" id="A0A9P4QH99"/>